<feature type="domain" description="Mannosyl-glycoprotein endo-beta-N-acetylglucosamidase-like" evidence="1">
    <location>
        <begin position="390"/>
        <end position="552"/>
    </location>
</feature>
<evidence type="ECO:0000259" key="1">
    <source>
        <dbReference type="SMART" id="SM00047"/>
    </source>
</evidence>
<gene>
    <name evidence="2" type="ORF">SAMN05444401_3874</name>
</gene>
<organism evidence="2 3">
    <name type="scientific">Clostridium amylolyticum</name>
    <dbReference type="NCBI Taxonomy" id="1121298"/>
    <lineage>
        <taxon>Bacteria</taxon>
        <taxon>Bacillati</taxon>
        <taxon>Bacillota</taxon>
        <taxon>Clostridia</taxon>
        <taxon>Eubacteriales</taxon>
        <taxon>Clostridiaceae</taxon>
        <taxon>Clostridium</taxon>
    </lineage>
</organism>
<keyword evidence="3" id="KW-1185">Reference proteome</keyword>
<name>A0A1M6M7F5_9CLOT</name>
<accession>A0A1M6M7F5</accession>
<dbReference type="Pfam" id="PF01832">
    <property type="entry name" value="Glucosaminidase"/>
    <property type="match status" value="1"/>
</dbReference>
<dbReference type="Pfam" id="PF07538">
    <property type="entry name" value="ChW"/>
    <property type="match status" value="6"/>
</dbReference>
<dbReference type="STRING" id="1121298.SAMN05444401_3874"/>
<dbReference type="Proteomes" id="UP000184080">
    <property type="component" value="Unassembled WGS sequence"/>
</dbReference>
<dbReference type="Gene3D" id="1.10.530.10">
    <property type="match status" value="1"/>
</dbReference>
<dbReference type="SMART" id="SM00728">
    <property type="entry name" value="ChW"/>
    <property type="match status" value="6"/>
</dbReference>
<reference evidence="2 3" key="1">
    <citation type="submission" date="2016-11" db="EMBL/GenBank/DDBJ databases">
        <authorList>
            <person name="Jaros S."/>
            <person name="Januszkiewicz K."/>
            <person name="Wedrychowicz H."/>
        </authorList>
    </citation>
    <scope>NUCLEOTIDE SEQUENCE [LARGE SCALE GENOMIC DNA]</scope>
    <source>
        <strain evidence="2 3">DSM 21864</strain>
    </source>
</reference>
<dbReference type="InterPro" id="IPR006637">
    <property type="entry name" value="ChW"/>
</dbReference>
<dbReference type="GO" id="GO:0004040">
    <property type="term" value="F:amidase activity"/>
    <property type="evidence" value="ECO:0007669"/>
    <property type="project" value="InterPro"/>
</dbReference>
<dbReference type="SMART" id="SM00047">
    <property type="entry name" value="LYZ2"/>
    <property type="match status" value="1"/>
</dbReference>
<evidence type="ECO:0000313" key="3">
    <source>
        <dbReference type="Proteomes" id="UP000184080"/>
    </source>
</evidence>
<dbReference type="AlphaFoldDB" id="A0A1M6M7F5"/>
<sequence>MKNYKKIFIVMFLLMIVLPFKKAYAGINDMNVQYRGHVQDVGWQNYVNGGEVIGSTGFSRRLESFNLQLTNFPPGAKIKYQAHVAEIGWQNWMENGQLAGTTGKSLRMEAIKIVVEGMPSGYHVEYQAHVQEIGWQNWVRDGQLAGTTGRSLRMEALRVRLVKDNSLQLESEGHFQDLGWIMPTYNGNSLSFDNKSLRMEGIKLKINNAPAGMSIQYQGHSQDIGWQNWVQNGELAGTVGMSSKLEAFRVRLLNAPAGWHVRYKSYVEGIGWEKQWSEDGIQSGTTGQNKKVFAVIVELYYDNTPGKNNLVYSLKPWNYTLDRFAFRQFEGDRNKYQGTAASIQTIRDFTEPNNQISSSRILQHLKINKFREPISVTELNAFFDNITVKPGNKNVFKGQGQAFIDAAKAANIDTLYLIAHAMWETGYGNSTLAQGIYVDKVQGNPVPPATVYNFFGINAFDSNANLYGAEAAYNLGWTSPEAAIREGAKWISNNYIHCATSTKKQYTVYYMKWNNSGFVDSSQNTLWHQYATDVNWANGIASLMDRLLYIYKGVPLEVEIPQYN</sequence>
<dbReference type="EMBL" id="FQZO01000008">
    <property type="protein sequence ID" value="SHJ79409.1"/>
    <property type="molecule type" value="Genomic_DNA"/>
</dbReference>
<proteinExistence type="predicted"/>
<dbReference type="OrthoDB" id="9816557at2"/>
<protein>
    <submittedName>
        <fullName evidence="2">Beta-N-acetylglucosaminidase</fullName>
    </submittedName>
</protein>
<dbReference type="InterPro" id="IPR002901">
    <property type="entry name" value="MGlyc_endo_b_GlcNAc-like_dom"/>
</dbReference>
<dbReference type="RefSeq" id="WP_073010696.1">
    <property type="nucleotide sequence ID" value="NZ_FQZO01000008.1"/>
</dbReference>
<evidence type="ECO:0000313" key="2">
    <source>
        <dbReference type="EMBL" id="SHJ79409.1"/>
    </source>
</evidence>